<dbReference type="PANTHER" id="PTHR10285">
    <property type="entry name" value="URIDINE KINASE"/>
    <property type="match status" value="1"/>
</dbReference>
<name>A0A9D9NDH5_9SPIO</name>
<proteinExistence type="predicted"/>
<dbReference type="SUPFAM" id="SSF52540">
    <property type="entry name" value="P-loop containing nucleoside triphosphate hydrolases"/>
    <property type="match status" value="1"/>
</dbReference>
<organism evidence="2 3">
    <name type="scientific">Candidatus Ornithospirochaeta stercoravium</name>
    <dbReference type="NCBI Taxonomy" id="2840897"/>
    <lineage>
        <taxon>Bacteria</taxon>
        <taxon>Pseudomonadati</taxon>
        <taxon>Spirochaetota</taxon>
        <taxon>Spirochaetia</taxon>
        <taxon>Spirochaetales</taxon>
        <taxon>Spirochaetaceae</taxon>
        <taxon>Spirochaetaceae incertae sedis</taxon>
        <taxon>Candidatus Ornithospirochaeta</taxon>
    </lineage>
</organism>
<keyword evidence="2" id="KW-0418">Kinase</keyword>
<dbReference type="EMBL" id="JADIMF010000077">
    <property type="protein sequence ID" value="MBO8469130.1"/>
    <property type="molecule type" value="Genomic_DNA"/>
</dbReference>
<sequence length="187" mass="21433">MTDLIHLLPRLDGMKVIVIDGRSGSGKTTLSSMLAKELNASVVHMDDFFLPLSLRSEERLSEPGGNVHYERFMEEVLPFIRSGKPFSYRPFDCSSMDYSDDQVVIDKSVVIVEGAYSLHPLFGHYYDFSIFLDIDEENQIRRIEERSGKEKAEVFRSRWIPLEEQYIKAFSIMEKADLILSGDVVSL</sequence>
<gene>
    <name evidence="2" type="ORF">IAA72_05035</name>
</gene>
<evidence type="ECO:0000313" key="2">
    <source>
        <dbReference type="EMBL" id="MBO8469130.1"/>
    </source>
</evidence>
<protein>
    <submittedName>
        <fullName evidence="2">Uridine kinase</fullName>
    </submittedName>
</protein>
<dbReference type="InterPro" id="IPR006083">
    <property type="entry name" value="PRK/URK"/>
</dbReference>
<dbReference type="AlphaFoldDB" id="A0A9D9NDH5"/>
<dbReference type="Gene3D" id="3.40.50.300">
    <property type="entry name" value="P-loop containing nucleotide triphosphate hydrolases"/>
    <property type="match status" value="1"/>
</dbReference>
<dbReference type="Pfam" id="PF00485">
    <property type="entry name" value="PRK"/>
    <property type="match status" value="1"/>
</dbReference>
<dbReference type="InterPro" id="IPR027417">
    <property type="entry name" value="P-loop_NTPase"/>
</dbReference>
<reference evidence="2" key="1">
    <citation type="submission" date="2020-10" db="EMBL/GenBank/DDBJ databases">
        <authorList>
            <person name="Gilroy R."/>
        </authorList>
    </citation>
    <scope>NUCLEOTIDE SEQUENCE</scope>
    <source>
        <strain evidence="2">14700</strain>
    </source>
</reference>
<dbReference type="GO" id="GO:0016301">
    <property type="term" value="F:kinase activity"/>
    <property type="evidence" value="ECO:0007669"/>
    <property type="project" value="UniProtKB-KW"/>
</dbReference>
<dbReference type="GO" id="GO:0005524">
    <property type="term" value="F:ATP binding"/>
    <property type="evidence" value="ECO:0007669"/>
    <property type="project" value="InterPro"/>
</dbReference>
<comment type="caution">
    <text evidence="2">The sequence shown here is derived from an EMBL/GenBank/DDBJ whole genome shotgun (WGS) entry which is preliminary data.</text>
</comment>
<keyword evidence="2" id="KW-0808">Transferase</keyword>
<reference evidence="2" key="2">
    <citation type="journal article" date="2021" name="PeerJ">
        <title>Extensive microbial diversity within the chicken gut microbiome revealed by metagenomics and culture.</title>
        <authorList>
            <person name="Gilroy R."/>
            <person name="Ravi A."/>
            <person name="Getino M."/>
            <person name="Pursley I."/>
            <person name="Horton D.L."/>
            <person name="Alikhan N.F."/>
            <person name="Baker D."/>
            <person name="Gharbi K."/>
            <person name="Hall N."/>
            <person name="Watson M."/>
            <person name="Adriaenssens E.M."/>
            <person name="Foster-Nyarko E."/>
            <person name="Jarju S."/>
            <person name="Secka A."/>
            <person name="Antonio M."/>
            <person name="Oren A."/>
            <person name="Chaudhuri R.R."/>
            <person name="La Ragione R."/>
            <person name="Hildebrand F."/>
            <person name="Pallen M.J."/>
        </authorList>
    </citation>
    <scope>NUCLEOTIDE SEQUENCE</scope>
    <source>
        <strain evidence="2">14700</strain>
    </source>
</reference>
<dbReference type="Proteomes" id="UP000810292">
    <property type="component" value="Unassembled WGS sequence"/>
</dbReference>
<accession>A0A9D9NDH5</accession>
<evidence type="ECO:0000259" key="1">
    <source>
        <dbReference type="Pfam" id="PF00485"/>
    </source>
</evidence>
<evidence type="ECO:0000313" key="3">
    <source>
        <dbReference type="Proteomes" id="UP000810292"/>
    </source>
</evidence>
<feature type="domain" description="Phosphoribulokinase/uridine kinase" evidence="1">
    <location>
        <begin position="16"/>
        <end position="142"/>
    </location>
</feature>